<dbReference type="EMBL" id="NHYE01000292">
    <property type="protein sequence ID" value="PPR06533.1"/>
    <property type="molecule type" value="Genomic_DNA"/>
</dbReference>
<dbReference type="Pfam" id="PF18758">
    <property type="entry name" value="KDZ"/>
    <property type="match status" value="1"/>
</dbReference>
<feature type="coiled-coil region" evidence="1">
    <location>
        <begin position="499"/>
        <end position="526"/>
    </location>
</feature>
<keyword evidence="3" id="KW-1185">Reference proteome</keyword>
<protein>
    <submittedName>
        <fullName evidence="2">Uncharacterized protein</fullName>
    </submittedName>
</protein>
<evidence type="ECO:0000313" key="3">
    <source>
        <dbReference type="Proteomes" id="UP000284706"/>
    </source>
</evidence>
<dbReference type="OrthoDB" id="3257768at2759"/>
<accession>A0A409YU72</accession>
<evidence type="ECO:0000256" key="1">
    <source>
        <dbReference type="SAM" id="Coils"/>
    </source>
</evidence>
<name>A0A409YU72_9AGAR</name>
<dbReference type="Proteomes" id="UP000284706">
    <property type="component" value="Unassembled WGS sequence"/>
</dbReference>
<organism evidence="2 3">
    <name type="scientific">Gymnopilus dilepis</name>
    <dbReference type="NCBI Taxonomy" id="231916"/>
    <lineage>
        <taxon>Eukaryota</taxon>
        <taxon>Fungi</taxon>
        <taxon>Dikarya</taxon>
        <taxon>Basidiomycota</taxon>
        <taxon>Agaricomycotina</taxon>
        <taxon>Agaricomycetes</taxon>
        <taxon>Agaricomycetidae</taxon>
        <taxon>Agaricales</taxon>
        <taxon>Agaricineae</taxon>
        <taxon>Hymenogastraceae</taxon>
        <taxon>Gymnopilus</taxon>
    </lineage>
</organism>
<evidence type="ECO:0000313" key="2">
    <source>
        <dbReference type="EMBL" id="PPR06533.1"/>
    </source>
</evidence>
<comment type="caution">
    <text evidence="2">The sequence shown here is derived from an EMBL/GenBank/DDBJ whole genome shotgun (WGS) entry which is preliminary data.</text>
</comment>
<gene>
    <name evidence="2" type="ORF">CVT26_000419</name>
</gene>
<keyword evidence="1" id="KW-0175">Coiled coil</keyword>
<dbReference type="STRING" id="231916.A0A409YU72"/>
<reference evidence="2 3" key="1">
    <citation type="journal article" date="2018" name="Evol. Lett.">
        <title>Horizontal gene cluster transfer increased hallucinogenic mushroom diversity.</title>
        <authorList>
            <person name="Reynolds H.T."/>
            <person name="Vijayakumar V."/>
            <person name="Gluck-Thaler E."/>
            <person name="Korotkin H.B."/>
            <person name="Matheny P.B."/>
            <person name="Slot J.C."/>
        </authorList>
    </citation>
    <scope>NUCLEOTIDE SEQUENCE [LARGE SCALE GENOMIC DNA]</scope>
    <source>
        <strain evidence="2 3">SRW20</strain>
    </source>
</reference>
<proteinExistence type="predicted"/>
<dbReference type="InParanoid" id="A0A409YU72"/>
<dbReference type="AlphaFoldDB" id="A0A409YU72"/>
<sequence>MADLKRGEAFKNTDYVLASTLADAHDQRWIMVTYDIWCSYHKNLKQRFCQWFPGMLDIIDKIRGAVPKVHIKNHRLLCQYLWALNFLRYSGETSGELIEASHSEQNGAAASTKEQNPGHRHDSIDGVVNYWNWTKFRTMRKLTLVIARLLYRSFMRCLDTLKTREKQFAGYASRMGPALVKEWEAMDDTPRIIDNDVRSVHRPTFEKEWEAMDDTPRIIDNDVRSVHRPTFEKGPPTLAKAYEKLRGEETAFRKAGLEGTGMTENIRKALDIEYMQLDIKRFIKTRSNSGADKDMLSAARQRLKDQIDEWRPQQILLFPKLYDEFHSRISESLYDIDPEDEPLLLPSSFSEPHRMRLGLELAGKVEKELREGRAHDRLEEVRTSIQTYNHHIALKAKEVRSQRHITRSQAIINSLRDDIRRPAHHYNKTREALLNLGLPVQDPVLQELKDTELWAKNTALPKKLGDSRVQDPWFWHIGYSGETSAEKIQFQREMDRVKYFRERALRDRAREEREILEEEFKRTIRSYEVLQAAWLGQAENVQSLGSRAYAHKQAAMLGRLGKNCRKQHTKVIEKAEEYDKW</sequence>
<dbReference type="InterPro" id="IPR040521">
    <property type="entry name" value="KDZ"/>
</dbReference>